<protein>
    <submittedName>
        <fullName evidence="1">Uncharacterized protein</fullName>
    </submittedName>
</protein>
<gene>
    <name evidence="1" type="ORF">SAMN05216285_4153</name>
</gene>
<evidence type="ECO:0000313" key="2">
    <source>
        <dbReference type="Proteomes" id="UP000183275"/>
    </source>
</evidence>
<sequence>MEPEEYSEKVLFNLQDNDYEFVDSGSEIFEDVYTKTKTASWLDAGRERRFIAPTIVNDDLTVTTVREGIDELRSIGEENVRVDNITVGKGGLASMPLFPAFVTDGTINDDVKSTIEGMESVKEANIRVPVLVEVSDGSGLMGGSEVELTYPLPGRRKIARRRAVKKFVSAVFGV</sequence>
<dbReference type="STRING" id="1202768.SAMN05216285_4153"/>
<dbReference type="RefSeq" id="WP_049991484.1">
    <property type="nucleotide sequence ID" value="NZ_FOIS01000007.1"/>
</dbReference>
<evidence type="ECO:0000313" key="1">
    <source>
        <dbReference type="EMBL" id="SEW32825.1"/>
    </source>
</evidence>
<keyword evidence="2" id="KW-1185">Reference proteome</keyword>
<reference evidence="2" key="1">
    <citation type="submission" date="2016-10" db="EMBL/GenBank/DDBJ databases">
        <authorList>
            <person name="Varghese N."/>
        </authorList>
    </citation>
    <scope>NUCLEOTIDE SEQUENCE [LARGE SCALE GENOMIC DNA]</scope>
    <source>
        <strain evidence="2">CGMCC 1.12284</strain>
    </source>
</reference>
<dbReference type="EMBL" id="FOIS01000007">
    <property type="protein sequence ID" value="SEW32825.1"/>
    <property type="molecule type" value="Genomic_DNA"/>
</dbReference>
<organism evidence="1 2">
    <name type="scientific">Natrinema salifodinae</name>
    <dbReference type="NCBI Taxonomy" id="1202768"/>
    <lineage>
        <taxon>Archaea</taxon>
        <taxon>Methanobacteriati</taxon>
        <taxon>Methanobacteriota</taxon>
        <taxon>Stenosarchaea group</taxon>
        <taxon>Halobacteria</taxon>
        <taxon>Halobacteriales</taxon>
        <taxon>Natrialbaceae</taxon>
        <taxon>Natrinema</taxon>
    </lineage>
</organism>
<dbReference type="OrthoDB" id="381967at2157"/>
<dbReference type="Proteomes" id="UP000183275">
    <property type="component" value="Unassembled WGS sequence"/>
</dbReference>
<name>A0A1I0QZE9_9EURY</name>
<proteinExistence type="predicted"/>
<accession>A0A1I0QZE9</accession>
<dbReference type="AlphaFoldDB" id="A0A1I0QZE9"/>